<evidence type="ECO:0000313" key="1">
    <source>
        <dbReference type="EMBL" id="ATC87996.1"/>
    </source>
</evidence>
<name>A0A290S7E1_9GAMM</name>
<organism evidence="1 2">
    <name type="scientific">Pseudoalteromonas arctica A 37-1-2</name>
    <dbReference type="NCBI Taxonomy" id="1117313"/>
    <lineage>
        <taxon>Bacteria</taxon>
        <taxon>Pseudomonadati</taxon>
        <taxon>Pseudomonadota</taxon>
        <taxon>Gammaproteobacteria</taxon>
        <taxon>Alteromonadales</taxon>
        <taxon>Pseudoalteromonadaceae</taxon>
        <taxon>Pseudoalteromonas</taxon>
    </lineage>
</organism>
<protein>
    <recommendedName>
        <fullName evidence="3">Cytosolic protein</fullName>
    </recommendedName>
</protein>
<evidence type="ECO:0008006" key="3">
    <source>
        <dbReference type="Google" id="ProtNLM"/>
    </source>
</evidence>
<dbReference type="EMBL" id="CP011025">
    <property type="protein sequence ID" value="ATC87996.1"/>
    <property type="molecule type" value="Genomic_DNA"/>
</dbReference>
<evidence type="ECO:0000313" key="2">
    <source>
        <dbReference type="Proteomes" id="UP000016505"/>
    </source>
</evidence>
<dbReference type="KEGG" id="part:PARC_a3658"/>
<dbReference type="RefSeq" id="WP_010554348.1">
    <property type="nucleotide sequence ID" value="NZ_CP011025.1"/>
</dbReference>
<dbReference type="Proteomes" id="UP000016505">
    <property type="component" value="Chromosome I"/>
</dbReference>
<sequence>MKLLYWLDEWLALPRNEQQTRLPMTGSDLLGDVFVKYDFVDVNKPLLFTFSPAGTNVQEQDLNPDFAPWGYHLAQKQNVNVIAFQHLGKSNWFRNRNLIFFLEQLSTLLTPFNCRLGYGLSRGGFAVGAFAKLLKLNQVLFFHPVSTKNKELVPWDDRSSTDIAQQFDWQQDYHDLDLGDAQGYIIYDPTNCIDRMHAKRYKQLTHLRVFGMGHGTHATYLNKFGFYKQVAVDFIQHQQIDIAQFRLQTKTLRLKEDYYQSLNTANADSPHRLALLSTAHKILADEKEVYVQEHQAKIDIQPLIDVALKHQDEHPNDAIQLLEVAQQLLPDDPLIEHKLKQLEE</sequence>
<gene>
    <name evidence="1" type="ORF">PARC_a3658</name>
</gene>
<accession>A0A290S7E1</accession>
<dbReference type="AlphaFoldDB" id="A0A290S7E1"/>
<proteinExistence type="predicted"/>
<reference evidence="1 2" key="1">
    <citation type="journal article" date="2012" name="J. Bacteriol.">
        <title>Genome sequences of type strains of seven species of the marine bacterium Pseudoalteromonas.</title>
        <authorList>
            <person name="Xie B.B."/>
            <person name="Shu Y.L."/>
            <person name="Qin Q.L."/>
            <person name="Rong J.C."/>
            <person name="Zhang X.Y."/>
            <person name="Chen X.L."/>
            <person name="Shi M."/>
            <person name="He H.L."/>
            <person name="Zhou B.C."/>
            <person name="Zhang Y.Z."/>
        </authorList>
    </citation>
    <scope>NUCLEOTIDE SEQUENCE [LARGE SCALE GENOMIC DNA]</scope>
    <source>
        <strain evidence="1 2">A 37-1-2</strain>
    </source>
</reference>
<dbReference type="OrthoDB" id="5826754at2"/>